<evidence type="ECO:0000256" key="3">
    <source>
        <dbReference type="ARBA" id="ARBA00011881"/>
    </source>
</evidence>
<comment type="function">
    <text evidence="9">Probably involved in the osmoprotection via the biosynthesis of trehalose. Catalyzes the transfer of glucose from UDP-alpha-D-glucose (UDP-Glc) to D-glucose 6-phosphate (Glc-6-P) to form trehalose-6-phosphate. Acts with retention of the anomeric configuration of the UDP-sugar donor.</text>
</comment>
<dbReference type="Pfam" id="PF00982">
    <property type="entry name" value="Glyco_transf_20"/>
    <property type="match status" value="1"/>
</dbReference>
<name>A0AAQ1JVE7_9BURK</name>
<dbReference type="AlphaFoldDB" id="A0AAQ1JVE7"/>
<comment type="subunit">
    <text evidence="3 9">Homotetramer.</text>
</comment>
<evidence type="ECO:0000256" key="8">
    <source>
        <dbReference type="ARBA" id="ARBA00048039"/>
    </source>
</evidence>
<organism evidence="11 12">
    <name type="scientific">Paraburkholderia tropica</name>
    <dbReference type="NCBI Taxonomy" id="92647"/>
    <lineage>
        <taxon>Bacteria</taxon>
        <taxon>Pseudomonadati</taxon>
        <taxon>Pseudomonadota</taxon>
        <taxon>Betaproteobacteria</taxon>
        <taxon>Burkholderiales</taxon>
        <taxon>Burkholderiaceae</taxon>
        <taxon>Paraburkholderia</taxon>
    </lineage>
</organism>
<feature type="region of interest" description="Disordered" evidence="10">
    <location>
        <begin position="503"/>
        <end position="525"/>
    </location>
</feature>
<dbReference type="CDD" id="cd03788">
    <property type="entry name" value="GT20_TPS"/>
    <property type="match status" value="1"/>
</dbReference>
<evidence type="ECO:0000256" key="2">
    <source>
        <dbReference type="ARBA" id="ARBA00008799"/>
    </source>
</evidence>
<reference evidence="11 12" key="1">
    <citation type="submission" date="2016-10" db="EMBL/GenBank/DDBJ databases">
        <authorList>
            <person name="Varghese N."/>
            <person name="Submissions S."/>
        </authorList>
    </citation>
    <scope>NUCLEOTIDE SEQUENCE [LARGE SCALE GENOMIC DNA]</scope>
    <source>
        <strain evidence="11 12">LMG 22274</strain>
    </source>
</reference>
<comment type="caution">
    <text evidence="11">The sequence shown here is derived from an EMBL/GenBank/DDBJ whole genome shotgun (WGS) entry which is preliminary data.</text>
</comment>
<protein>
    <recommendedName>
        <fullName evidence="5 9">Trehalose-6-phosphate synthase</fullName>
        <ecNumber evidence="4 9">2.4.1.15</ecNumber>
    </recommendedName>
    <alternativeName>
        <fullName evidence="9">Osmoregulatory trehalose synthesis protein A</fullName>
    </alternativeName>
    <alternativeName>
        <fullName evidence="9">UDP-glucose-glucosephosphate glucosyltransferase</fullName>
    </alternativeName>
</protein>
<dbReference type="FunFam" id="3.40.50.2000:FF:000024">
    <property type="entry name" value="Trehalose-6-phosphate synthase"/>
    <property type="match status" value="1"/>
</dbReference>
<dbReference type="GO" id="GO:0003825">
    <property type="term" value="F:alpha,alpha-trehalose-phosphate synthase (UDP-forming) activity"/>
    <property type="evidence" value="ECO:0007669"/>
    <property type="project" value="UniProtKB-UniRule"/>
</dbReference>
<evidence type="ECO:0000256" key="1">
    <source>
        <dbReference type="ARBA" id="ARBA00005199"/>
    </source>
</evidence>
<evidence type="ECO:0000256" key="4">
    <source>
        <dbReference type="ARBA" id="ARBA00012538"/>
    </source>
</evidence>
<evidence type="ECO:0000256" key="9">
    <source>
        <dbReference type="RuleBase" id="RU362045"/>
    </source>
</evidence>
<sequence>MGRLIVVSNRVAPTQEGRPAAGGLAVGVLDALKETGGVWFGWSGETVAEPAAPVIEQQGSVTYATVGLTRRDYDQYYKGFSNTTLWPTFHYRNDLARYERQEYGGYLRVNVTLARQLKPLIQPDDIIWVHDYHLIPFARCLRDLGVKNPIGFFLHIPLPVPEVMRSVPPHEELMKFMCHYDVVGFQTDADRQAFVDYIERGGHGTASEDGMVHAWDRFLKVGAYPIGIYPDSIAKSAAQFTDRKPVRSLRDAMRGRKLIMSVDRLDYSKGLAERFQAFERMLQNGPGWHGRVSLLQIAPPTRSDVQTYQTIRRNLEGEAGRINGRFAQLDWTPIQYLNRKYERHLLMALFRQAQVGYVAPLRDGMNLVAKEYVASQNPEDPGVLVLSQFAGAAEQLPGALVVNPYDLNQTAEALERALSMPYAERQSRYEDMMASLRENNLSVWRDTFLADLRSVATAASVTATAKARSATPGVPNASIAPIAPVPPVAVPVAKAAQVDLPSKASAKAAAKPASSAATVSKAKAE</sequence>
<evidence type="ECO:0000256" key="5">
    <source>
        <dbReference type="ARBA" id="ARBA00018539"/>
    </source>
</evidence>
<keyword evidence="6 9" id="KW-0328">Glycosyltransferase</keyword>
<dbReference type="NCBIfam" id="TIGR02400">
    <property type="entry name" value="trehalose_OtsA"/>
    <property type="match status" value="1"/>
</dbReference>
<evidence type="ECO:0000313" key="12">
    <source>
        <dbReference type="Proteomes" id="UP000183529"/>
    </source>
</evidence>
<evidence type="ECO:0000256" key="10">
    <source>
        <dbReference type="SAM" id="MobiDB-lite"/>
    </source>
</evidence>
<dbReference type="GO" id="GO:0005992">
    <property type="term" value="P:trehalose biosynthetic process"/>
    <property type="evidence" value="ECO:0007669"/>
    <property type="project" value="UniProtKB-UniRule"/>
</dbReference>
<proteinExistence type="inferred from homology"/>
<evidence type="ECO:0000256" key="7">
    <source>
        <dbReference type="ARBA" id="ARBA00022679"/>
    </source>
</evidence>
<gene>
    <name evidence="11" type="ORF">SAMN05216550_111144</name>
</gene>
<keyword evidence="7 9" id="KW-0808">Transferase</keyword>
<comment type="pathway">
    <text evidence="1 9">Glycan biosynthesis; trehalose biosynthesis.</text>
</comment>
<dbReference type="PANTHER" id="PTHR10788">
    <property type="entry name" value="TREHALOSE-6-PHOSPHATE SYNTHASE"/>
    <property type="match status" value="1"/>
</dbReference>
<dbReference type="PANTHER" id="PTHR10788:SF106">
    <property type="entry name" value="BCDNA.GH08860"/>
    <property type="match status" value="1"/>
</dbReference>
<dbReference type="EC" id="2.4.1.15" evidence="4 9"/>
<dbReference type="Proteomes" id="UP000183529">
    <property type="component" value="Unassembled WGS sequence"/>
</dbReference>
<dbReference type="SUPFAM" id="SSF53756">
    <property type="entry name" value="UDP-Glycosyltransferase/glycogen phosphorylase"/>
    <property type="match status" value="1"/>
</dbReference>
<dbReference type="Gene3D" id="3.40.50.2000">
    <property type="entry name" value="Glycogen Phosphorylase B"/>
    <property type="match status" value="2"/>
</dbReference>
<dbReference type="EMBL" id="FNZM01000011">
    <property type="protein sequence ID" value="SEJ94922.1"/>
    <property type="molecule type" value="Genomic_DNA"/>
</dbReference>
<comment type="catalytic activity">
    <reaction evidence="8 9">
        <text>D-glucose 6-phosphate + UDP-alpha-D-glucose = alpha,alpha-trehalose 6-phosphate + UDP + H(+)</text>
        <dbReference type="Rhea" id="RHEA:18889"/>
        <dbReference type="ChEBI" id="CHEBI:15378"/>
        <dbReference type="ChEBI" id="CHEBI:58223"/>
        <dbReference type="ChEBI" id="CHEBI:58429"/>
        <dbReference type="ChEBI" id="CHEBI:58885"/>
        <dbReference type="ChEBI" id="CHEBI:61548"/>
        <dbReference type="EC" id="2.4.1.15"/>
    </reaction>
</comment>
<evidence type="ECO:0000313" key="11">
    <source>
        <dbReference type="EMBL" id="SEJ94922.1"/>
    </source>
</evidence>
<comment type="similarity">
    <text evidence="2 9">Belongs to the glycosyltransferase 20 family.</text>
</comment>
<accession>A0AAQ1JVE7</accession>
<evidence type="ECO:0000256" key="6">
    <source>
        <dbReference type="ARBA" id="ARBA00022676"/>
    </source>
</evidence>
<dbReference type="InterPro" id="IPR012766">
    <property type="entry name" value="Trehalose_OtsA"/>
</dbReference>
<dbReference type="InterPro" id="IPR001830">
    <property type="entry name" value="Glyco_trans_20"/>
</dbReference>